<name>A0ABT1MME8_9RHOB</name>
<evidence type="ECO:0000256" key="1">
    <source>
        <dbReference type="ARBA" id="ARBA00005495"/>
    </source>
</evidence>
<gene>
    <name evidence="6" type="ORF">MLD63_03295</name>
</gene>
<geneLocation type="plasmid" evidence="6">
    <name>unnamed1</name>
</geneLocation>
<dbReference type="PROSITE" id="PS51891">
    <property type="entry name" value="CENP_V_GFA"/>
    <property type="match status" value="1"/>
</dbReference>
<dbReference type="Proteomes" id="UP001203945">
    <property type="component" value="Unassembled WGS sequence"/>
</dbReference>
<sequence length="121" mass="13193">MDGSCLCGAVTFSGRVDDPDVAACHCSQCRRQSGHVWASFLMEDPVVTGEVRWYRSSDKAERGFCPTCGSVLFWRPDGRKALSVSAGAIDNPTGLRLAQHIYVADKGDYYTITDGLPQSDQ</sequence>
<evidence type="ECO:0000313" key="6">
    <source>
        <dbReference type="EMBL" id="MCQ0969464.1"/>
    </source>
</evidence>
<dbReference type="RefSeq" id="WP_255328416.1">
    <property type="nucleotide sequence ID" value="NZ_JAKZEU010000001.1"/>
</dbReference>
<keyword evidence="3" id="KW-0862">Zinc</keyword>
<evidence type="ECO:0000256" key="3">
    <source>
        <dbReference type="ARBA" id="ARBA00022833"/>
    </source>
</evidence>
<organism evidence="6 7">
    <name type="scientific">Paracoccus albicereus</name>
    <dbReference type="NCBI Taxonomy" id="2922394"/>
    <lineage>
        <taxon>Bacteria</taxon>
        <taxon>Pseudomonadati</taxon>
        <taxon>Pseudomonadota</taxon>
        <taxon>Alphaproteobacteria</taxon>
        <taxon>Rhodobacterales</taxon>
        <taxon>Paracoccaceae</taxon>
        <taxon>Paracoccus</taxon>
    </lineage>
</organism>
<dbReference type="PANTHER" id="PTHR33337">
    <property type="entry name" value="GFA DOMAIN-CONTAINING PROTEIN"/>
    <property type="match status" value="1"/>
</dbReference>
<dbReference type="Pfam" id="PF04828">
    <property type="entry name" value="GFA"/>
    <property type="match status" value="1"/>
</dbReference>
<evidence type="ECO:0000256" key="2">
    <source>
        <dbReference type="ARBA" id="ARBA00022723"/>
    </source>
</evidence>
<dbReference type="PANTHER" id="PTHR33337:SF40">
    <property type="entry name" value="CENP-V_GFA DOMAIN-CONTAINING PROTEIN-RELATED"/>
    <property type="match status" value="1"/>
</dbReference>
<evidence type="ECO:0000313" key="7">
    <source>
        <dbReference type="Proteomes" id="UP001203945"/>
    </source>
</evidence>
<keyword evidence="6" id="KW-0614">Plasmid</keyword>
<dbReference type="SUPFAM" id="SSF51316">
    <property type="entry name" value="Mss4-like"/>
    <property type="match status" value="1"/>
</dbReference>
<keyword evidence="4" id="KW-0456">Lyase</keyword>
<evidence type="ECO:0000256" key="4">
    <source>
        <dbReference type="ARBA" id="ARBA00023239"/>
    </source>
</evidence>
<accession>A0ABT1MME8</accession>
<comment type="caution">
    <text evidence="6">The sequence shown here is derived from an EMBL/GenBank/DDBJ whole genome shotgun (WGS) entry which is preliminary data.</text>
</comment>
<dbReference type="EMBL" id="JAKZEU010000001">
    <property type="protein sequence ID" value="MCQ0969464.1"/>
    <property type="molecule type" value="Genomic_DNA"/>
</dbReference>
<keyword evidence="7" id="KW-1185">Reference proteome</keyword>
<keyword evidence="2" id="KW-0479">Metal-binding</keyword>
<proteinExistence type="inferred from homology"/>
<dbReference type="InterPro" id="IPR011057">
    <property type="entry name" value="Mss4-like_sf"/>
</dbReference>
<evidence type="ECO:0000259" key="5">
    <source>
        <dbReference type="PROSITE" id="PS51891"/>
    </source>
</evidence>
<feature type="domain" description="CENP-V/GFA" evidence="5">
    <location>
        <begin position="1"/>
        <end position="111"/>
    </location>
</feature>
<dbReference type="InterPro" id="IPR006913">
    <property type="entry name" value="CENP-V/GFA"/>
</dbReference>
<comment type="similarity">
    <text evidence="1">Belongs to the Gfa family.</text>
</comment>
<protein>
    <submittedName>
        <fullName evidence="6">GFA family protein</fullName>
    </submittedName>
</protein>
<reference evidence="6 7" key="1">
    <citation type="submission" date="2022-03" db="EMBL/GenBank/DDBJ databases">
        <authorList>
            <person name="He Y."/>
        </authorList>
    </citation>
    <scope>NUCLEOTIDE SEQUENCE [LARGE SCALE GENOMIC DNA]</scope>
    <source>
        <strain evidence="6 7">TK19116</strain>
        <plasmid evidence="6">unnamed1</plasmid>
    </source>
</reference>
<dbReference type="Gene3D" id="3.90.1590.10">
    <property type="entry name" value="glutathione-dependent formaldehyde- activating enzyme (gfa)"/>
    <property type="match status" value="1"/>
</dbReference>